<proteinExistence type="inferred from homology"/>
<keyword evidence="8 10" id="KW-0472">Membrane</keyword>
<accession>A0A1E8F017</accession>
<comment type="similarity">
    <text evidence="2">Belongs to the multi antimicrobial extrusion (MATE) (TC 2.A.66.1) family. MepA subfamily.</text>
</comment>
<evidence type="ECO:0000256" key="4">
    <source>
        <dbReference type="ARBA" id="ARBA00022448"/>
    </source>
</evidence>
<dbReference type="InterPro" id="IPR002528">
    <property type="entry name" value="MATE_fam"/>
</dbReference>
<feature type="transmembrane region" description="Helical" evidence="10">
    <location>
        <begin position="388"/>
        <end position="411"/>
    </location>
</feature>
<dbReference type="GO" id="GO:0015297">
    <property type="term" value="F:antiporter activity"/>
    <property type="evidence" value="ECO:0007669"/>
    <property type="project" value="InterPro"/>
</dbReference>
<feature type="transmembrane region" description="Helical" evidence="10">
    <location>
        <begin position="48"/>
        <end position="72"/>
    </location>
</feature>
<keyword evidence="5" id="KW-1003">Cell membrane</keyword>
<name>A0A1E8F017_9CLOT</name>
<dbReference type="PATRIC" id="fig|1121290.3.peg.771"/>
<dbReference type="PANTHER" id="PTHR43823:SF3">
    <property type="entry name" value="MULTIDRUG EXPORT PROTEIN MEPA"/>
    <property type="match status" value="1"/>
</dbReference>
<evidence type="ECO:0000256" key="6">
    <source>
        <dbReference type="ARBA" id="ARBA00022692"/>
    </source>
</evidence>
<dbReference type="PANTHER" id="PTHR43823">
    <property type="entry name" value="SPORULATION PROTEIN YKVU"/>
    <property type="match status" value="1"/>
</dbReference>
<protein>
    <recommendedName>
        <fullName evidence="3">Multidrug export protein MepA</fullName>
    </recommendedName>
</protein>
<feature type="transmembrane region" description="Helical" evidence="10">
    <location>
        <begin position="194"/>
        <end position="214"/>
    </location>
</feature>
<keyword evidence="7 10" id="KW-1133">Transmembrane helix</keyword>
<dbReference type="InterPro" id="IPR045070">
    <property type="entry name" value="MATE_MepA-like"/>
</dbReference>
<evidence type="ECO:0000256" key="5">
    <source>
        <dbReference type="ARBA" id="ARBA00022475"/>
    </source>
</evidence>
<feature type="transmembrane region" description="Helical" evidence="10">
    <location>
        <begin position="234"/>
        <end position="258"/>
    </location>
</feature>
<dbReference type="Pfam" id="PF01554">
    <property type="entry name" value="MatE"/>
    <property type="match status" value="2"/>
</dbReference>
<dbReference type="GO" id="GO:0005886">
    <property type="term" value="C:plasma membrane"/>
    <property type="evidence" value="ECO:0007669"/>
    <property type="project" value="UniProtKB-SubCell"/>
</dbReference>
<dbReference type="STRING" id="1121290.CLAOCE_07610"/>
<dbReference type="RefSeq" id="WP_070109717.1">
    <property type="nucleotide sequence ID" value="NZ_LZFO01000008.1"/>
</dbReference>
<dbReference type="Proteomes" id="UP000175744">
    <property type="component" value="Unassembled WGS sequence"/>
</dbReference>
<evidence type="ECO:0000256" key="2">
    <source>
        <dbReference type="ARBA" id="ARBA00008417"/>
    </source>
</evidence>
<feature type="transmembrane region" description="Helical" evidence="10">
    <location>
        <begin position="318"/>
        <end position="338"/>
    </location>
</feature>
<keyword evidence="6 10" id="KW-0812">Transmembrane</keyword>
<evidence type="ECO:0000256" key="3">
    <source>
        <dbReference type="ARBA" id="ARBA00022106"/>
    </source>
</evidence>
<dbReference type="OrthoDB" id="9811110at2"/>
<feature type="transmembrane region" description="Helical" evidence="10">
    <location>
        <begin position="169"/>
        <end position="188"/>
    </location>
</feature>
<feature type="transmembrane region" description="Helical" evidence="10">
    <location>
        <begin position="93"/>
        <end position="116"/>
    </location>
</feature>
<evidence type="ECO:0000256" key="9">
    <source>
        <dbReference type="ARBA" id="ARBA00023251"/>
    </source>
</evidence>
<dbReference type="NCBIfam" id="TIGR00797">
    <property type="entry name" value="matE"/>
    <property type="match status" value="1"/>
</dbReference>
<feature type="transmembrane region" description="Helical" evidence="10">
    <location>
        <begin position="417"/>
        <end position="437"/>
    </location>
</feature>
<sequence length="444" mass="48159">MDHSKQLATEKVSKLLIKFSIPAIVGMLVNALYNIVDRIFIGNGVGALAISGLSITFPIVIIIMAFGMLVGIGSAASISIKLGENKKDEAEKILGNAFILSIVVSIIVTILGFIFMDDVLKSFGASDKTIYYVKEYLSIILIGAVLQNIGFGLNNIIRAEGNPKVAMKTMLIGAITNTILDPIFIFIFKLGIKGAALATIISQGINAIWVLNYFVKGNSTLKLKTENFKLNKKIIITIFSIGMSPFAMQIAASFVNVILNKNLVRYGGDFAIGAMGIINSISMLILMPIFGINQGSQPIIGYNYGAKQNERVKKTLKAAIFAATTIATFGFILVETIPDVLIKIFSSDSEQLIDIGTKGIRVFLFMLPIIGFQIVCSNYFQAIGKAKISILLSLSRQVIVLIPLLLILPKYLGLKGVWLSAPISDITASLLTAVFIFKEMKDLK</sequence>
<evidence type="ECO:0000256" key="8">
    <source>
        <dbReference type="ARBA" id="ARBA00023136"/>
    </source>
</evidence>
<dbReference type="AlphaFoldDB" id="A0A1E8F017"/>
<evidence type="ECO:0000256" key="10">
    <source>
        <dbReference type="SAM" id="Phobius"/>
    </source>
</evidence>
<evidence type="ECO:0000256" key="1">
    <source>
        <dbReference type="ARBA" id="ARBA00004651"/>
    </source>
</evidence>
<evidence type="ECO:0000313" key="11">
    <source>
        <dbReference type="EMBL" id="OFI06778.1"/>
    </source>
</evidence>
<evidence type="ECO:0000313" key="12">
    <source>
        <dbReference type="Proteomes" id="UP000175744"/>
    </source>
</evidence>
<evidence type="ECO:0000256" key="7">
    <source>
        <dbReference type="ARBA" id="ARBA00022989"/>
    </source>
</evidence>
<feature type="transmembrane region" description="Helical" evidence="10">
    <location>
        <begin position="358"/>
        <end position="376"/>
    </location>
</feature>
<reference evidence="11 12" key="1">
    <citation type="submission" date="2016-06" db="EMBL/GenBank/DDBJ databases">
        <title>Genome sequence of Clostridium acetireducens DSM 10703.</title>
        <authorList>
            <person name="Poehlein A."/>
            <person name="Fluechter S."/>
            <person name="Duerre P."/>
            <person name="Daniel R."/>
        </authorList>
    </citation>
    <scope>NUCLEOTIDE SEQUENCE [LARGE SCALE GENOMIC DNA]</scope>
    <source>
        <strain evidence="11 12">DSM 10703</strain>
    </source>
</reference>
<organism evidence="11 12">
    <name type="scientific">Clostridium acetireducens DSM 10703</name>
    <dbReference type="NCBI Taxonomy" id="1121290"/>
    <lineage>
        <taxon>Bacteria</taxon>
        <taxon>Bacillati</taxon>
        <taxon>Bacillota</taxon>
        <taxon>Clostridia</taxon>
        <taxon>Eubacteriales</taxon>
        <taxon>Clostridiaceae</taxon>
        <taxon>Clostridium</taxon>
    </lineage>
</organism>
<dbReference type="InterPro" id="IPR048279">
    <property type="entry name" value="MdtK-like"/>
</dbReference>
<dbReference type="InterPro" id="IPR051327">
    <property type="entry name" value="MATE_MepA_subfamily"/>
</dbReference>
<keyword evidence="9" id="KW-0046">Antibiotic resistance</keyword>
<dbReference type="GO" id="GO:0042910">
    <property type="term" value="F:xenobiotic transmembrane transporter activity"/>
    <property type="evidence" value="ECO:0007669"/>
    <property type="project" value="InterPro"/>
</dbReference>
<keyword evidence="12" id="KW-1185">Reference proteome</keyword>
<keyword evidence="4" id="KW-0813">Transport</keyword>
<dbReference type="EMBL" id="LZFO01000008">
    <property type="protein sequence ID" value="OFI06778.1"/>
    <property type="molecule type" value="Genomic_DNA"/>
</dbReference>
<dbReference type="PIRSF" id="PIRSF006603">
    <property type="entry name" value="DinF"/>
    <property type="match status" value="1"/>
</dbReference>
<comment type="subcellular location">
    <subcellularLocation>
        <location evidence="1">Cell membrane</location>
        <topology evidence="1">Multi-pass membrane protein</topology>
    </subcellularLocation>
</comment>
<feature type="transmembrane region" description="Helical" evidence="10">
    <location>
        <begin position="270"/>
        <end position="290"/>
    </location>
</feature>
<dbReference type="CDD" id="cd13143">
    <property type="entry name" value="MATE_MepA_like"/>
    <property type="match status" value="1"/>
</dbReference>
<comment type="caution">
    <text evidence="11">The sequence shown here is derived from an EMBL/GenBank/DDBJ whole genome shotgun (WGS) entry which is preliminary data.</text>
</comment>
<gene>
    <name evidence="11" type="primary">mepA_3</name>
    <name evidence="11" type="ORF">CLOACE_07610</name>
</gene>
<feature type="transmembrane region" description="Helical" evidence="10">
    <location>
        <begin position="136"/>
        <end position="157"/>
    </location>
</feature>
<feature type="transmembrane region" description="Helical" evidence="10">
    <location>
        <begin position="15"/>
        <end position="36"/>
    </location>
</feature>
<dbReference type="GO" id="GO:0046677">
    <property type="term" value="P:response to antibiotic"/>
    <property type="evidence" value="ECO:0007669"/>
    <property type="project" value="UniProtKB-KW"/>
</dbReference>